<dbReference type="EMBL" id="SZYD01001650">
    <property type="protein sequence ID" value="KAD0475170.1"/>
    <property type="molecule type" value="Genomic_DNA"/>
</dbReference>
<evidence type="ECO:0000313" key="4">
    <source>
        <dbReference type="Proteomes" id="UP000326396"/>
    </source>
</evidence>
<feature type="compositionally biased region" description="Low complexity" evidence="1">
    <location>
        <begin position="38"/>
        <end position="52"/>
    </location>
</feature>
<name>A0A5N6LCQ2_9ASTR</name>
<accession>A0A5N6LCQ2</accession>
<organism evidence="2 4">
    <name type="scientific">Mikania micrantha</name>
    <name type="common">bitter vine</name>
    <dbReference type="NCBI Taxonomy" id="192012"/>
    <lineage>
        <taxon>Eukaryota</taxon>
        <taxon>Viridiplantae</taxon>
        <taxon>Streptophyta</taxon>
        <taxon>Embryophyta</taxon>
        <taxon>Tracheophyta</taxon>
        <taxon>Spermatophyta</taxon>
        <taxon>Magnoliopsida</taxon>
        <taxon>eudicotyledons</taxon>
        <taxon>Gunneridae</taxon>
        <taxon>Pentapetalae</taxon>
        <taxon>asterids</taxon>
        <taxon>campanulids</taxon>
        <taxon>Asterales</taxon>
        <taxon>Asteraceae</taxon>
        <taxon>Asteroideae</taxon>
        <taxon>Heliantheae alliance</taxon>
        <taxon>Eupatorieae</taxon>
        <taxon>Mikania</taxon>
    </lineage>
</organism>
<evidence type="ECO:0000313" key="3">
    <source>
        <dbReference type="EMBL" id="KAD2393218.1"/>
    </source>
</evidence>
<evidence type="ECO:0000313" key="2">
    <source>
        <dbReference type="EMBL" id="KAD0475170.1"/>
    </source>
</evidence>
<dbReference type="Proteomes" id="UP000326396">
    <property type="component" value="Linkage Group LG9"/>
</dbReference>
<keyword evidence="4" id="KW-1185">Reference proteome</keyword>
<dbReference type="AlphaFoldDB" id="A0A5N6LCQ2"/>
<dbReference type="EMBL" id="SZYD01000019">
    <property type="protein sequence ID" value="KAD2393218.1"/>
    <property type="molecule type" value="Genomic_DNA"/>
</dbReference>
<comment type="caution">
    <text evidence="2">The sequence shown here is derived from an EMBL/GenBank/DDBJ whole genome shotgun (WGS) entry which is preliminary data.</text>
</comment>
<proteinExistence type="predicted"/>
<reference evidence="2 4" key="1">
    <citation type="submission" date="2019-05" db="EMBL/GenBank/DDBJ databases">
        <title>Mikania micrantha, genome provides insights into the molecular mechanism of rapid growth.</title>
        <authorList>
            <person name="Liu B."/>
        </authorList>
    </citation>
    <scope>NUCLEOTIDE SEQUENCE [LARGE SCALE GENOMIC DNA]</scope>
    <source>
        <strain evidence="2">NLD-2019</strain>
        <tissue evidence="2">Leaf</tissue>
    </source>
</reference>
<sequence length="144" mass="16271">MKDQLIEGKSESIKMQLYEHRLDNLPSEKARKRPNRHTNSLSRLPNSRSSTPGHILPSEKCQLRALADVPDLELISFNSLLFWNGVISAKQKMNSLVECQGQIVKAKWVLSLRNLLTNGSSTISCTSLRLIKSGIRGKKVRLNY</sequence>
<gene>
    <name evidence="3" type="ORF">E3N88_40195</name>
    <name evidence="2" type="ORF">E3N88_44207</name>
</gene>
<feature type="region of interest" description="Disordered" evidence="1">
    <location>
        <begin position="24"/>
        <end position="54"/>
    </location>
</feature>
<protein>
    <submittedName>
        <fullName evidence="2">Uncharacterized protein</fullName>
    </submittedName>
</protein>
<evidence type="ECO:0000256" key="1">
    <source>
        <dbReference type="SAM" id="MobiDB-lite"/>
    </source>
</evidence>